<feature type="region of interest" description="Disordered" evidence="10">
    <location>
        <begin position="139"/>
        <end position="198"/>
    </location>
</feature>
<keyword evidence="7" id="KW-0539">Nucleus</keyword>
<comment type="subcellular location">
    <subcellularLocation>
        <location evidence="2">Chromosome</location>
        <location evidence="2">Centromere</location>
    </subcellularLocation>
    <subcellularLocation>
        <location evidence="1">Nucleus</location>
    </subcellularLocation>
</comment>
<dbReference type="PANTHER" id="PTHR16040:SF7">
    <property type="entry name" value="AUSTRALIN, ISOFORM A-RELATED"/>
    <property type="match status" value="1"/>
</dbReference>
<evidence type="ECO:0000256" key="9">
    <source>
        <dbReference type="ARBA" id="ARBA00023328"/>
    </source>
</evidence>
<dbReference type="GO" id="GO:0005634">
    <property type="term" value="C:nucleus"/>
    <property type="evidence" value="ECO:0007669"/>
    <property type="project" value="UniProtKB-SubCell"/>
</dbReference>
<evidence type="ECO:0000256" key="3">
    <source>
        <dbReference type="ARBA" id="ARBA00009914"/>
    </source>
</evidence>
<feature type="compositionally biased region" description="Low complexity" evidence="10">
    <location>
        <begin position="170"/>
        <end position="188"/>
    </location>
</feature>
<feature type="region of interest" description="Disordered" evidence="10">
    <location>
        <begin position="104"/>
        <end position="124"/>
    </location>
</feature>
<keyword evidence="5" id="KW-0132">Cell division</keyword>
<dbReference type="AlphaFoldDB" id="A0A7R8UWI6"/>
<gene>
    <name evidence="12" type="ORF">HERILL_LOCUS10970</name>
</gene>
<dbReference type="InParanoid" id="A0A7R8UWI6"/>
<dbReference type="GO" id="GO:0051233">
    <property type="term" value="C:spindle midzone"/>
    <property type="evidence" value="ECO:0007669"/>
    <property type="project" value="TreeGrafter"/>
</dbReference>
<keyword evidence="13" id="KW-1185">Reference proteome</keyword>
<evidence type="ECO:0000259" key="11">
    <source>
        <dbReference type="Pfam" id="PF10512"/>
    </source>
</evidence>
<dbReference type="OrthoDB" id="6360905at2759"/>
<evidence type="ECO:0000256" key="4">
    <source>
        <dbReference type="ARBA" id="ARBA00022454"/>
    </source>
</evidence>
<dbReference type="InterPro" id="IPR046466">
    <property type="entry name" value="Borealin_C"/>
</dbReference>
<sequence length="312" mass="34273">MPRTKLSKNAKRNRDAAKDETLSTRLREFDLEVDQFLSDLEFKRQERLDENKSLANLVRTLPQRIHDMKMGELMAMEEKTIDEVNVALEKKAAANRSMMNASLLSSSKKKSKGDEGYLTEDSGSGNMIATSAYTGFTRGMTPSARPVGPLSSAKAKSRNRRSRSACGYLNTIGSNSSTISSSTTSSRTTTDRMSRSRMRTPLNNRVKAASADRAAPVTPKVCPNTPLSMLRYPRIGETVISLTGSPIVAQCPSDTTATVNIPIKDGVISLRPTRLDAVHPDFIESIDAETWSQIKELQSNLNKLVKSVDGKI</sequence>
<keyword evidence="8" id="KW-0131">Cell cycle</keyword>
<evidence type="ECO:0000313" key="12">
    <source>
        <dbReference type="EMBL" id="CAD7088333.1"/>
    </source>
</evidence>
<evidence type="ECO:0000256" key="10">
    <source>
        <dbReference type="SAM" id="MobiDB-lite"/>
    </source>
</evidence>
<dbReference type="PANTHER" id="PTHR16040">
    <property type="entry name" value="AUSTRALIN, ISOFORM A-RELATED"/>
    <property type="match status" value="1"/>
</dbReference>
<evidence type="ECO:0000256" key="2">
    <source>
        <dbReference type="ARBA" id="ARBA00004584"/>
    </source>
</evidence>
<comment type="similarity">
    <text evidence="3">Belongs to the borealin family.</text>
</comment>
<evidence type="ECO:0000256" key="5">
    <source>
        <dbReference type="ARBA" id="ARBA00022618"/>
    </source>
</evidence>
<dbReference type="GO" id="GO:0032133">
    <property type="term" value="C:chromosome passenger complex"/>
    <property type="evidence" value="ECO:0007669"/>
    <property type="project" value="TreeGrafter"/>
</dbReference>
<evidence type="ECO:0000256" key="7">
    <source>
        <dbReference type="ARBA" id="ARBA00023242"/>
    </source>
</evidence>
<dbReference type="GO" id="GO:0000775">
    <property type="term" value="C:chromosome, centromeric region"/>
    <property type="evidence" value="ECO:0007669"/>
    <property type="project" value="UniProtKB-SubCell"/>
</dbReference>
<keyword evidence="9" id="KW-0137">Centromere</keyword>
<dbReference type="GO" id="GO:0051301">
    <property type="term" value="P:cell division"/>
    <property type="evidence" value="ECO:0007669"/>
    <property type="project" value="UniProtKB-KW"/>
</dbReference>
<dbReference type="OMA" id="HENLQLI"/>
<protein>
    <recommendedName>
        <fullName evidence="11">Borealin C-terminal domain-containing protein</fullName>
    </recommendedName>
</protein>
<dbReference type="InterPro" id="IPR018867">
    <property type="entry name" value="Cell_div_borealin"/>
</dbReference>
<reference evidence="12 13" key="1">
    <citation type="submission" date="2020-11" db="EMBL/GenBank/DDBJ databases">
        <authorList>
            <person name="Wallbank WR R."/>
            <person name="Pardo Diaz C."/>
            <person name="Kozak K."/>
            <person name="Martin S."/>
            <person name="Jiggins C."/>
            <person name="Moest M."/>
            <person name="Warren A I."/>
            <person name="Generalovic N T."/>
            <person name="Byers J.R.P. K."/>
            <person name="Montejo-Kovacevich G."/>
            <person name="Yen C E."/>
        </authorList>
    </citation>
    <scope>NUCLEOTIDE SEQUENCE [LARGE SCALE GENOMIC DNA]</scope>
</reference>
<dbReference type="EMBL" id="LR899012">
    <property type="protein sequence ID" value="CAD7088333.1"/>
    <property type="molecule type" value="Genomic_DNA"/>
</dbReference>
<keyword evidence="6" id="KW-0498">Mitosis</keyword>
<keyword evidence="4" id="KW-0158">Chromosome</keyword>
<accession>A0A7R8UWI6</accession>
<evidence type="ECO:0000313" key="13">
    <source>
        <dbReference type="Proteomes" id="UP000594454"/>
    </source>
</evidence>
<organism evidence="12 13">
    <name type="scientific">Hermetia illucens</name>
    <name type="common">Black soldier fly</name>
    <dbReference type="NCBI Taxonomy" id="343691"/>
    <lineage>
        <taxon>Eukaryota</taxon>
        <taxon>Metazoa</taxon>
        <taxon>Ecdysozoa</taxon>
        <taxon>Arthropoda</taxon>
        <taxon>Hexapoda</taxon>
        <taxon>Insecta</taxon>
        <taxon>Pterygota</taxon>
        <taxon>Neoptera</taxon>
        <taxon>Endopterygota</taxon>
        <taxon>Diptera</taxon>
        <taxon>Brachycera</taxon>
        <taxon>Stratiomyomorpha</taxon>
        <taxon>Stratiomyidae</taxon>
        <taxon>Hermetiinae</taxon>
        <taxon>Hermetia</taxon>
    </lineage>
</organism>
<evidence type="ECO:0000256" key="6">
    <source>
        <dbReference type="ARBA" id="ARBA00022776"/>
    </source>
</evidence>
<name>A0A7R8UWI6_HERIL</name>
<dbReference type="Pfam" id="PF10512">
    <property type="entry name" value="Borealin"/>
    <property type="match status" value="1"/>
</dbReference>
<dbReference type="GO" id="GO:0000070">
    <property type="term" value="P:mitotic sister chromatid segregation"/>
    <property type="evidence" value="ECO:0007669"/>
    <property type="project" value="TreeGrafter"/>
</dbReference>
<dbReference type="FunCoup" id="A0A7R8UWI6">
    <property type="interactions" value="23"/>
</dbReference>
<proteinExistence type="inferred from homology"/>
<evidence type="ECO:0000256" key="1">
    <source>
        <dbReference type="ARBA" id="ARBA00004123"/>
    </source>
</evidence>
<dbReference type="Proteomes" id="UP000594454">
    <property type="component" value="Chromosome 4"/>
</dbReference>
<feature type="domain" description="Borealin C-terminal" evidence="11">
    <location>
        <begin position="192"/>
        <end position="306"/>
    </location>
</feature>
<evidence type="ECO:0000256" key="8">
    <source>
        <dbReference type="ARBA" id="ARBA00023306"/>
    </source>
</evidence>